<sequence length="790" mass="89823">MRKVFSRITVVFLLMYVHSSIKAQVLEKVQNAFTTYQKNVFQEKMFIHTDKEQYLAGEVLWLKIYIVDANQHQPADLSKVAYIELLDQLNQPVKQLKISLKNGSGNGAVELPKTLKNGSYRLRGYTNWMKNFDVALFFEKKITLLNAQISPAGSNLAKRNFNIQFFAEGGDLVEGLKSNVGFKAVGENGRGLDLAGAIVNQKNDTIVRFKPSRFGIGKFPFTPEPNMSYRAIITSLGKEKIEKEFLTAKKIGYVMSVNKQKDGNLIVDLNSSMKNEKVYLLSHHGKNISNVIATDVIGGKASFFIETAKLDEGVSHFTIFNEAGTAICERLFFKLPNKKLDIQLTTDQSQYSLRKKVDVNVLLKNPIGIVNSADLSVSVHKIDSLQGIDESDIMSYFWLVSELKGYVESPSYYFTNSEEAYSDLNNLLITQGWRRFNWSDVMQSKKPEFKFLPEYNGHLIKGKVKEKNGKTLNYANVYLGSAGKIGQFYEALSDTAGNFTFNTKDFYGLNEIVVQTNQKDTSAIITIQSPFFEKYSIFNVTDFKFSQHLIDQFENYNMYTQVQHTYNPNKFNSSNGLVTDSVTFYGKAFKSYKFNDYDRFNTMEESLREVVKETFISKSEDGYRIKLLAKDVPLDDDPLVLLDGLPYFNMDKVMAIDPNKIERLEIVPESYHYGSSKFDGILSFFSFKSNLANIEINPNSVVLDYDGLQLKREFYNPSYDSESQMNNRLPDFRNVLYWSPNISINDKGEGKITFYTSDVAGTYIGIINGLSNNGNVGNAHFTFKVNEKIN</sequence>
<accession>A0A4R0MVD2</accession>
<feature type="signal peptide" evidence="1">
    <location>
        <begin position="1"/>
        <end position="23"/>
    </location>
</feature>
<dbReference type="OrthoDB" id="609485at2"/>
<keyword evidence="3" id="KW-1185">Reference proteome</keyword>
<proteinExistence type="predicted"/>
<comment type="caution">
    <text evidence="2">The sequence shown here is derived from an EMBL/GenBank/DDBJ whole genome shotgun (WGS) entry which is preliminary data.</text>
</comment>
<dbReference type="Proteomes" id="UP000292884">
    <property type="component" value="Unassembled WGS sequence"/>
</dbReference>
<evidence type="ECO:0000256" key="1">
    <source>
        <dbReference type="SAM" id="SignalP"/>
    </source>
</evidence>
<dbReference type="RefSeq" id="WP_131553564.1">
    <property type="nucleotide sequence ID" value="NZ_SJSK01000003.1"/>
</dbReference>
<keyword evidence="1" id="KW-0732">Signal</keyword>
<gene>
    <name evidence="2" type="ORF">EZ428_12815</name>
</gene>
<evidence type="ECO:0000313" key="3">
    <source>
        <dbReference type="Proteomes" id="UP000292884"/>
    </source>
</evidence>
<dbReference type="AlphaFoldDB" id="A0A4R0MVD2"/>
<name>A0A4R0MVD2_9SPHI</name>
<dbReference type="EMBL" id="SJSK01000003">
    <property type="protein sequence ID" value="TCC90162.1"/>
    <property type="molecule type" value="Genomic_DNA"/>
</dbReference>
<reference evidence="2 3" key="1">
    <citation type="submission" date="2019-02" db="EMBL/GenBank/DDBJ databases">
        <title>Pedobacter sp. RP-1-13 sp. nov., isolated from Arctic soil.</title>
        <authorList>
            <person name="Dahal R.H."/>
        </authorList>
    </citation>
    <scope>NUCLEOTIDE SEQUENCE [LARGE SCALE GENOMIC DNA]</scope>
    <source>
        <strain evidence="2 3">RP-1-13</strain>
    </source>
</reference>
<dbReference type="Gene3D" id="2.60.40.1930">
    <property type="match status" value="1"/>
</dbReference>
<protein>
    <recommendedName>
        <fullName evidence="4">MG2 domain-containing protein</fullName>
    </recommendedName>
</protein>
<evidence type="ECO:0000313" key="2">
    <source>
        <dbReference type="EMBL" id="TCC90162.1"/>
    </source>
</evidence>
<feature type="chain" id="PRO_5020927319" description="MG2 domain-containing protein" evidence="1">
    <location>
        <begin position="24"/>
        <end position="790"/>
    </location>
</feature>
<evidence type="ECO:0008006" key="4">
    <source>
        <dbReference type="Google" id="ProtNLM"/>
    </source>
</evidence>
<organism evidence="2 3">
    <name type="scientific">Pedobacter frigiditerrae</name>
    <dbReference type="NCBI Taxonomy" id="2530452"/>
    <lineage>
        <taxon>Bacteria</taxon>
        <taxon>Pseudomonadati</taxon>
        <taxon>Bacteroidota</taxon>
        <taxon>Sphingobacteriia</taxon>
        <taxon>Sphingobacteriales</taxon>
        <taxon>Sphingobacteriaceae</taxon>
        <taxon>Pedobacter</taxon>
    </lineage>
</organism>